<evidence type="ECO:0000256" key="7">
    <source>
        <dbReference type="ARBA" id="ARBA00023012"/>
    </source>
</evidence>
<keyword evidence="4" id="KW-0597">Phosphoprotein</keyword>
<dbReference type="PRINTS" id="PR00344">
    <property type="entry name" value="BCTRLSENSOR"/>
</dbReference>
<keyword evidence="8" id="KW-1133">Transmembrane helix</keyword>
<dbReference type="SMART" id="SM00388">
    <property type="entry name" value="HisKA"/>
    <property type="match status" value="1"/>
</dbReference>
<dbReference type="Gene3D" id="1.10.287.130">
    <property type="match status" value="1"/>
</dbReference>
<dbReference type="CDD" id="cd00075">
    <property type="entry name" value="HATPase"/>
    <property type="match status" value="1"/>
</dbReference>
<dbReference type="InterPro" id="IPR036097">
    <property type="entry name" value="HisK_dim/P_sf"/>
</dbReference>
<keyword evidence="8" id="KW-0472">Membrane</keyword>
<dbReference type="PANTHER" id="PTHR45453">
    <property type="entry name" value="PHOSPHATE REGULON SENSOR PROTEIN PHOR"/>
    <property type="match status" value="1"/>
</dbReference>
<accession>A0ABX2H529</accession>
<dbReference type="InterPro" id="IPR003594">
    <property type="entry name" value="HATPase_dom"/>
</dbReference>
<comment type="caution">
    <text evidence="11">The sequence shown here is derived from an EMBL/GenBank/DDBJ whole genome shotgun (WGS) entry which is preliminary data.</text>
</comment>
<keyword evidence="12" id="KW-1185">Reference proteome</keyword>
<feature type="transmembrane region" description="Helical" evidence="8">
    <location>
        <begin position="177"/>
        <end position="199"/>
    </location>
</feature>
<dbReference type="PANTHER" id="PTHR45453:SF1">
    <property type="entry name" value="PHOSPHATE REGULON SENSOR PROTEIN PHOR"/>
    <property type="match status" value="1"/>
</dbReference>
<evidence type="ECO:0000256" key="2">
    <source>
        <dbReference type="ARBA" id="ARBA00004370"/>
    </source>
</evidence>
<dbReference type="EC" id="2.7.13.3" evidence="3"/>
<dbReference type="Proteomes" id="UP001644719">
    <property type="component" value="Unassembled WGS sequence"/>
</dbReference>
<organism evidence="11 12">
    <name type="scientific">Blautia faecis</name>
    <dbReference type="NCBI Taxonomy" id="871665"/>
    <lineage>
        <taxon>Bacteria</taxon>
        <taxon>Bacillati</taxon>
        <taxon>Bacillota</taxon>
        <taxon>Clostridia</taxon>
        <taxon>Lachnospirales</taxon>
        <taxon>Lachnospiraceae</taxon>
        <taxon>Blautia</taxon>
    </lineage>
</organism>
<name>A0ABX2H529_9FIRM</name>
<comment type="catalytic activity">
    <reaction evidence="1">
        <text>ATP + protein L-histidine = ADP + protein N-phospho-L-histidine.</text>
        <dbReference type="EC" id="2.7.13.3"/>
    </reaction>
</comment>
<evidence type="ECO:0000313" key="11">
    <source>
        <dbReference type="EMBL" id="NSG85233.1"/>
    </source>
</evidence>
<dbReference type="InterPro" id="IPR003660">
    <property type="entry name" value="HAMP_dom"/>
</dbReference>
<comment type="subcellular location">
    <subcellularLocation>
        <location evidence="2">Membrane</location>
    </subcellularLocation>
</comment>
<keyword evidence="6" id="KW-0418">Kinase</keyword>
<keyword evidence="5" id="KW-0808">Transferase</keyword>
<dbReference type="InterPro" id="IPR004358">
    <property type="entry name" value="Sig_transdc_His_kin-like_C"/>
</dbReference>
<dbReference type="InterPro" id="IPR005467">
    <property type="entry name" value="His_kinase_dom"/>
</dbReference>
<feature type="domain" description="HAMP" evidence="10">
    <location>
        <begin position="196"/>
        <end position="248"/>
    </location>
</feature>
<keyword evidence="7" id="KW-0902">Two-component regulatory system</keyword>
<evidence type="ECO:0000256" key="5">
    <source>
        <dbReference type="ARBA" id="ARBA00022679"/>
    </source>
</evidence>
<dbReference type="Gene3D" id="3.30.565.10">
    <property type="entry name" value="Histidine kinase-like ATPase, C-terminal domain"/>
    <property type="match status" value="1"/>
</dbReference>
<evidence type="ECO:0000313" key="12">
    <source>
        <dbReference type="Proteomes" id="UP001644719"/>
    </source>
</evidence>
<feature type="transmembrane region" description="Helical" evidence="8">
    <location>
        <begin position="15"/>
        <end position="40"/>
    </location>
</feature>
<evidence type="ECO:0000256" key="6">
    <source>
        <dbReference type="ARBA" id="ARBA00022777"/>
    </source>
</evidence>
<sequence length="475" mass="53307">MPEKKKPSFLKSLRFRILIILVILGIVPSVIVAHVMVAAYESKAVAVRKQTVEKQCDILCNLLIKENYMNDSSSQDVNSKLELLSNVYDGRILLVDRDYRIIKDTYGVDEGKTLISTMVIKCFKGEEASRYNSKTQKIEMALPVKSPEVKQLQGAMLISFSSNEIAENILELEQKSLLITGIIIVLAVLLGYVLSTVLVKPFARVTKSIEDLTDGYQNEEISVPDYTETALITDAFNKMLSRMKILDESRNEFVSNVSHELKTPLTSMKVLADSLVGQEGVPEELYQEFMGDITAEIDRENKIITDLLSLVKMDKKAADLNVEHLNINQLLEDILKRLRPIADKRHIDLILDSFRPVEADVDEVKFTLAVSNLVENGIKYNVDDGWVRVTLDADHKYFYVKVADSGMGIPEESIGRIFERFYRVDKSHSKEIGGTGLGLAITRSAVTMHHGTIQVASKEGEGTTFTVRIPLSYIP</sequence>
<evidence type="ECO:0000259" key="10">
    <source>
        <dbReference type="PROSITE" id="PS50885"/>
    </source>
</evidence>
<dbReference type="RefSeq" id="WP_148461740.1">
    <property type="nucleotide sequence ID" value="NZ_JAAINN010000009.1"/>
</dbReference>
<dbReference type="SUPFAM" id="SSF55874">
    <property type="entry name" value="ATPase domain of HSP90 chaperone/DNA topoisomerase II/histidine kinase"/>
    <property type="match status" value="1"/>
</dbReference>
<dbReference type="Gene3D" id="6.10.340.10">
    <property type="match status" value="1"/>
</dbReference>
<dbReference type="Pfam" id="PF02518">
    <property type="entry name" value="HATPase_c"/>
    <property type="match status" value="1"/>
</dbReference>
<evidence type="ECO:0000256" key="1">
    <source>
        <dbReference type="ARBA" id="ARBA00000085"/>
    </source>
</evidence>
<dbReference type="SUPFAM" id="SSF47384">
    <property type="entry name" value="Homodimeric domain of signal transducing histidine kinase"/>
    <property type="match status" value="1"/>
</dbReference>
<evidence type="ECO:0000259" key="9">
    <source>
        <dbReference type="PROSITE" id="PS50109"/>
    </source>
</evidence>
<dbReference type="PROSITE" id="PS50109">
    <property type="entry name" value="HIS_KIN"/>
    <property type="match status" value="1"/>
</dbReference>
<dbReference type="InterPro" id="IPR003661">
    <property type="entry name" value="HisK_dim/P_dom"/>
</dbReference>
<dbReference type="GeneID" id="69514327"/>
<dbReference type="CDD" id="cd00082">
    <property type="entry name" value="HisKA"/>
    <property type="match status" value="1"/>
</dbReference>
<keyword evidence="8" id="KW-0812">Transmembrane</keyword>
<dbReference type="EMBL" id="JAAITS010000016">
    <property type="protein sequence ID" value="NSG85233.1"/>
    <property type="molecule type" value="Genomic_DNA"/>
</dbReference>
<evidence type="ECO:0000256" key="4">
    <source>
        <dbReference type="ARBA" id="ARBA00022553"/>
    </source>
</evidence>
<reference evidence="11 12" key="1">
    <citation type="journal article" date="2020" name="Cell Host Microbe">
        <title>Functional and Genomic Variation between Human-Derived Isolates of Lachnospiraceae Reveals Inter- and Intra-Species Diversity.</title>
        <authorList>
            <person name="Sorbara M.T."/>
            <person name="Littmann E.R."/>
            <person name="Fontana E."/>
            <person name="Moody T.U."/>
            <person name="Kohout C.E."/>
            <person name="Gjonbalaj M."/>
            <person name="Eaton V."/>
            <person name="Seok R."/>
            <person name="Leiner I.M."/>
            <person name="Pamer E.G."/>
        </authorList>
    </citation>
    <scope>NUCLEOTIDE SEQUENCE [LARGE SCALE GENOMIC DNA]</scope>
    <source>
        <strain evidence="11 12">MSK.17.74</strain>
    </source>
</reference>
<evidence type="ECO:0000256" key="3">
    <source>
        <dbReference type="ARBA" id="ARBA00012438"/>
    </source>
</evidence>
<dbReference type="Pfam" id="PF00512">
    <property type="entry name" value="HisKA"/>
    <property type="match status" value="1"/>
</dbReference>
<dbReference type="SMART" id="SM00387">
    <property type="entry name" value="HATPase_c"/>
    <property type="match status" value="1"/>
</dbReference>
<dbReference type="InterPro" id="IPR036890">
    <property type="entry name" value="HATPase_C_sf"/>
</dbReference>
<dbReference type="InterPro" id="IPR050351">
    <property type="entry name" value="BphY/WalK/GraS-like"/>
</dbReference>
<gene>
    <name evidence="11" type="ORF">G5B17_07270</name>
</gene>
<evidence type="ECO:0000256" key="8">
    <source>
        <dbReference type="SAM" id="Phobius"/>
    </source>
</evidence>
<proteinExistence type="predicted"/>
<feature type="domain" description="Histidine kinase" evidence="9">
    <location>
        <begin position="256"/>
        <end position="473"/>
    </location>
</feature>
<dbReference type="PROSITE" id="PS50885">
    <property type="entry name" value="HAMP"/>
    <property type="match status" value="1"/>
</dbReference>
<protein>
    <recommendedName>
        <fullName evidence="3">histidine kinase</fullName>
        <ecNumber evidence="3">2.7.13.3</ecNumber>
    </recommendedName>
</protein>